<evidence type="ECO:0000256" key="7">
    <source>
        <dbReference type="HAMAP-Rule" id="MF_01109"/>
    </source>
</evidence>
<evidence type="ECO:0000313" key="10">
    <source>
        <dbReference type="EMBL" id="AMB94881.1"/>
    </source>
</evidence>
<feature type="binding site" evidence="7">
    <location>
        <position position="228"/>
    </location>
    <ligand>
        <name>L-ornithine</name>
        <dbReference type="ChEBI" id="CHEBI:46911"/>
    </ligand>
</feature>
<evidence type="ECO:0000313" key="13">
    <source>
        <dbReference type="Proteomes" id="UP000234239"/>
    </source>
</evidence>
<protein>
    <recommendedName>
        <fullName evidence="3 7">Ornithine carbamoyltransferase</fullName>
        <shortName evidence="7">OTCase</shortName>
        <ecNumber evidence="3 7">2.1.3.3</ecNumber>
    </recommendedName>
</protein>
<dbReference type="InterPro" id="IPR006130">
    <property type="entry name" value="Asp/Orn_carbamoylTrfase"/>
</dbReference>
<dbReference type="RefSeq" id="WP_067976400.1">
    <property type="nucleotide sequence ID" value="NZ_CAJHKM010000003.1"/>
</dbReference>
<dbReference type="Proteomes" id="UP000234239">
    <property type="component" value="Unassembled WGS sequence"/>
</dbReference>
<comment type="catalytic activity">
    <reaction evidence="6 7">
        <text>carbamoyl phosphate + L-ornithine = L-citrulline + phosphate + H(+)</text>
        <dbReference type="Rhea" id="RHEA:19513"/>
        <dbReference type="ChEBI" id="CHEBI:15378"/>
        <dbReference type="ChEBI" id="CHEBI:43474"/>
        <dbReference type="ChEBI" id="CHEBI:46911"/>
        <dbReference type="ChEBI" id="CHEBI:57743"/>
        <dbReference type="ChEBI" id="CHEBI:58228"/>
        <dbReference type="EC" id="2.1.3.3"/>
    </reaction>
</comment>
<reference evidence="11 13" key="3">
    <citation type="submission" date="2017-12" db="EMBL/GenBank/DDBJ databases">
        <title>Phylogenetic diversity of female urinary microbiome.</title>
        <authorList>
            <person name="Thomas-White K."/>
            <person name="Wolfe A.J."/>
        </authorList>
    </citation>
    <scope>NUCLEOTIDE SEQUENCE [LARGE SCALE GENOMIC DNA]</scope>
    <source>
        <strain evidence="11 13">UMB0139</strain>
    </source>
</reference>
<feature type="binding site" evidence="7">
    <location>
        <begin position="54"/>
        <end position="57"/>
    </location>
    <ligand>
        <name>carbamoyl phosphate</name>
        <dbReference type="ChEBI" id="CHEBI:58228"/>
    </ligand>
</feature>
<dbReference type="PROSITE" id="PS00097">
    <property type="entry name" value="CARBAMOYLTRANSFERASE"/>
    <property type="match status" value="1"/>
</dbReference>
<dbReference type="InterPro" id="IPR024904">
    <property type="entry name" value="OTCase_ArgI"/>
</dbReference>
<reference evidence="12" key="2">
    <citation type="submission" date="2016-01" db="EMBL/GenBank/DDBJ databases">
        <title>Six Aerococcus type strain genome sequencing and assembly using PacBio and Illumina Hiseq.</title>
        <authorList>
            <person name="Carkaci D."/>
            <person name="Dargis R."/>
            <person name="Nielsen X.C."/>
            <person name="Skovgaard O."/>
            <person name="Fuursted K."/>
            <person name="Christensen J.J."/>
        </authorList>
    </citation>
    <scope>NUCLEOTIDE SEQUENCE [LARGE SCALE GENOMIC DNA]</scope>
    <source>
        <strain evidence="12">CCUG43001</strain>
    </source>
</reference>
<dbReference type="GO" id="GO:0004585">
    <property type="term" value="F:ornithine carbamoyltransferase activity"/>
    <property type="evidence" value="ECO:0007669"/>
    <property type="project" value="UniProtKB-UniRule"/>
</dbReference>
<dbReference type="GeneID" id="92904204"/>
<accession>A0A109RE18</accession>
<dbReference type="PRINTS" id="PR00102">
    <property type="entry name" value="OTCASE"/>
</dbReference>
<dbReference type="NCBIfam" id="TIGR00658">
    <property type="entry name" value="orni_carb_tr"/>
    <property type="match status" value="1"/>
</dbReference>
<keyword evidence="12" id="KW-1185">Reference proteome</keyword>
<sequence>MLQGKDFLKIKDFTKEELTYLIDFALHLKGLKQAGIPHKYMEGQNICLLFEKTSTRTRAAFTVAGADLGATVEFLGAKDIQLGKKESVADTGQVLGRIFDGIEYRGFSQEIVEALAEASPAPVWNGLSDVSHPTQMIADYMTIKEVFGTLQGIKLVYCGDGANNMANSLLMAGAILGVDVTVAAPEGYQPDPAILAEVQDRAKVSGAKIDVTADIKQAVQGAHVIYTDVWISMGDEAEADQRLADLQAYQVNQDLMDLTDPTCIFLHCLPAFHDAQTDFAKDKGVSELEVTDEVFKSPAAYQFQQAENRMHSIKAIMAATNGHLFVPHLEKGGALHD</sequence>
<evidence type="ECO:0000256" key="1">
    <source>
        <dbReference type="ARBA" id="ARBA00004496"/>
    </source>
</evidence>
<evidence type="ECO:0000256" key="5">
    <source>
        <dbReference type="ARBA" id="ARBA00022679"/>
    </source>
</evidence>
<feature type="binding site" evidence="7">
    <location>
        <begin position="132"/>
        <end position="135"/>
    </location>
    <ligand>
        <name>carbamoyl phosphate</name>
        <dbReference type="ChEBI" id="CHEBI:58228"/>
    </ligand>
</feature>
<dbReference type="OrthoDB" id="9802587at2"/>
<dbReference type="Gene3D" id="3.40.50.1370">
    <property type="entry name" value="Aspartate/ornithine carbamoyltransferase"/>
    <property type="match status" value="2"/>
</dbReference>
<evidence type="ECO:0000256" key="3">
    <source>
        <dbReference type="ARBA" id="ARBA00013007"/>
    </source>
</evidence>
<evidence type="ECO:0000256" key="2">
    <source>
        <dbReference type="ARBA" id="ARBA00007805"/>
    </source>
</evidence>
<keyword evidence="5 7" id="KW-0808">Transferase</keyword>
<feature type="binding site" evidence="7">
    <location>
        <begin position="232"/>
        <end position="233"/>
    </location>
    <ligand>
        <name>L-ornithine</name>
        <dbReference type="ChEBI" id="CHEBI:46911"/>
    </ligand>
</feature>
<dbReference type="HAMAP" id="MF_01109">
    <property type="entry name" value="OTCase"/>
    <property type="match status" value="1"/>
</dbReference>
<feature type="binding site" evidence="7">
    <location>
        <position position="105"/>
    </location>
    <ligand>
        <name>carbamoyl phosphate</name>
        <dbReference type="ChEBI" id="CHEBI:58228"/>
    </ligand>
</feature>
<dbReference type="EMBL" id="CP014160">
    <property type="protein sequence ID" value="AMB94881.1"/>
    <property type="molecule type" value="Genomic_DNA"/>
</dbReference>
<evidence type="ECO:0000259" key="9">
    <source>
        <dbReference type="Pfam" id="PF02729"/>
    </source>
</evidence>
<gene>
    <name evidence="11" type="primary">argF</name>
    <name evidence="10" type="ORF">AWM72_08985</name>
    <name evidence="11" type="ORF">CYJ28_00765</name>
</gene>
<dbReference type="InterPro" id="IPR006132">
    <property type="entry name" value="Asp/Orn_carbamoyltranf_P-bd"/>
</dbReference>
<keyword evidence="4 7" id="KW-0963">Cytoplasm</keyword>
<feature type="domain" description="Aspartate/ornithine carbamoyltransferase Asp/Orn-binding" evidence="8">
    <location>
        <begin position="151"/>
        <end position="319"/>
    </location>
</feature>
<organism evidence="10 12">
    <name type="scientific">Aerococcus sanguinicola</name>
    <dbReference type="NCBI Taxonomy" id="119206"/>
    <lineage>
        <taxon>Bacteria</taxon>
        <taxon>Bacillati</taxon>
        <taxon>Bacillota</taxon>
        <taxon>Bacilli</taxon>
        <taxon>Lactobacillales</taxon>
        <taxon>Aerococcaceae</taxon>
        <taxon>Aerococcus</taxon>
    </lineage>
</organism>
<comment type="similarity">
    <text evidence="2 7">Belongs to the aspartate/ornithine carbamoyltransferase superfamily. OTCase family.</text>
</comment>
<feature type="binding site" evidence="7">
    <location>
        <position position="309"/>
    </location>
    <ligand>
        <name>carbamoyl phosphate</name>
        <dbReference type="ChEBI" id="CHEBI:58228"/>
    </ligand>
</feature>
<dbReference type="GO" id="GO:0005737">
    <property type="term" value="C:cytoplasm"/>
    <property type="evidence" value="ECO:0007669"/>
    <property type="project" value="UniProtKB-SubCell"/>
</dbReference>
<feature type="binding site" evidence="7">
    <location>
        <position position="164"/>
    </location>
    <ligand>
        <name>L-ornithine</name>
        <dbReference type="ChEBI" id="CHEBI:46911"/>
    </ligand>
</feature>
<dbReference type="EMBL" id="PKGY01000001">
    <property type="protein sequence ID" value="PKZ23112.1"/>
    <property type="molecule type" value="Genomic_DNA"/>
</dbReference>
<evidence type="ECO:0000259" key="8">
    <source>
        <dbReference type="Pfam" id="PF00185"/>
    </source>
</evidence>
<evidence type="ECO:0000256" key="6">
    <source>
        <dbReference type="ARBA" id="ARBA00048772"/>
    </source>
</evidence>
<dbReference type="PANTHER" id="PTHR45753:SF1">
    <property type="entry name" value="ORNITHINE CARBAMOYLTRANSFERASE, CATABOLIC"/>
    <property type="match status" value="1"/>
</dbReference>
<dbReference type="AlphaFoldDB" id="A0A109RE18"/>
<proteinExistence type="inferred from homology"/>
<dbReference type="Proteomes" id="UP000069912">
    <property type="component" value="Chromosome"/>
</dbReference>
<name>A0A109RE18_9LACT</name>
<dbReference type="FunFam" id="3.40.50.1370:FF:000008">
    <property type="entry name" value="Ornithine carbamoyltransferase"/>
    <property type="match status" value="1"/>
</dbReference>
<dbReference type="GO" id="GO:0042450">
    <property type="term" value="P:L-arginine biosynthetic process via ornithine"/>
    <property type="evidence" value="ECO:0007669"/>
    <property type="project" value="UniProtKB-UniRule"/>
</dbReference>
<evidence type="ECO:0000313" key="11">
    <source>
        <dbReference type="EMBL" id="PKZ23112.1"/>
    </source>
</evidence>
<dbReference type="NCBIfam" id="NF001986">
    <property type="entry name" value="PRK00779.1"/>
    <property type="match status" value="1"/>
</dbReference>
<dbReference type="Pfam" id="PF00185">
    <property type="entry name" value="OTCace"/>
    <property type="match status" value="1"/>
</dbReference>
<dbReference type="PRINTS" id="PR00100">
    <property type="entry name" value="AOTCASE"/>
</dbReference>
<dbReference type="SUPFAM" id="SSF53671">
    <property type="entry name" value="Aspartate/ornithine carbamoyltransferase"/>
    <property type="match status" value="1"/>
</dbReference>
<feature type="binding site" evidence="7">
    <location>
        <position position="81"/>
    </location>
    <ligand>
        <name>carbamoyl phosphate</name>
        <dbReference type="ChEBI" id="CHEBI:58228"/>
    </ligand>
</feature>
<feature type="domain" description="Aspartate/ornithine carbamoyltransferase carbamoyl-P binding" evidence="9">
    <location>
        <begin position="5"/>
        <end position="145"/>
    </location>
</feature>
<evidence type="ECO:0000256" key="4">
    <source>
        <dbReference type="ARBA" id="ARBA00022490"/>
    </source>
</evidence>
<evidence type="ECO:0000313" key="12">
    <source>
        <dbReference type="Proteomes" id="UP000069912"/>
    </source>
</evidence>
<dbReference type="InterPro" id="IPR036901">
    <property type="entry name" value="Asp/Orn_carbamoylTrfase_sf"/>
</dbReference>
<dbReference type="GO" id="GO:0019240">
    <property type="term" value="P:citrulline biosynthetic process"/>
    <property type="evidence" value="ECO:0007669"/>
    <property type="project" value="TreeGrafter"/>
</dbReference>
<feature type="binding site" evidence="7">
    <location>
        <begin position="268"/>
        <end position="269"/>
    </location>
    <ligand>
        <name>carbamoyl phosphate</name>
        <dbReference type="ChEBI" id="CHEBI:58228"/>
    </ligand>
</feature>
<dbReference type="InterPro" id="IPR002292">
    <property type="entry name" value="Orn/put_carbamltrans"/>
</dbReference>
<dbReference type="GO" id="GO:0016597">
    <property type="term" value="F:amino acid binding"/>
    <property type="evidence" value="ECO:0007669"/>
    <property type="project" value="InterPro"/>
</dbReference>
<reference evidence="10 12" key="1">
    <citation type="journal article" date="2016" name="Genome Announc.">
        <title>Complete Genome Sequences of Aerococcus christensenii CCUG 28831T, Aerococcus sanguinicola CCUG 43001T, Aerococcus urinae CCUG 36881T, Aerococcus urinaeequi CCUG 28094T, Aerococcus urinaehominis CCUG 42038 BT, and Aerococcus viridans CCUG 4311T.</title>
        <authorList>
            <person name="Carkaci D."/>
            <person name="Dargis R."/>
            <person name="Nielsen X.C."/>
            <person name="Skovgaard O."/>
            <person name="Fuursted K."/>
            <person name="Christensen J.J."/>
        </authorList>
    </citation>
    <scope>NUCLEOTIDE SEQUENCE [LARGE SCALE GENOMIC DNA]</scope>
    <source>
        <strain evidence="10 12">CCUG43001</strain>
    </source>
</reference>
<dbReference type="Pfam" id="PF02729">
    <property type="entry name" value="OTCace_N"/>
    <property type="match status" value="1"/>
</dbReference>
<dbReference type="EC" id="2.1.3.3" evidence="3 7"/>
<comment type="subcellular location">
    <subcellularLocation>
        <location evidence="1 7">Cytoplasm</location>
    </subcellularLocation>
</comment>
<dbReference type="InterPro" id="IPR006131">
    <property type="entry name" value="Asp_carbamoyltransf_Asp/Orn-bd"/>
</dbReference>
<dbReference type="KEGG" id="asan:AWM72_08985"/>
<dbReference type="PANTHER" id="PTHR45753">
    <property type="entry name" value="ORNITHINE CARBAMOYLTRANSFERASE, MITOCHONDRIAL"/>
    <property type="match status" value="1"/>
</dbReference>